<sequence length="100" mass="10647">MRIDKAANGAGAEDPVAVILQYRGLAFQAGGDKSLDEHATIPNILKKYNPNLFGYSIGIGSPNVWDISYLNVAMPGAIAADLPGQARQLVGLLQTHPEIF</sequence>
<keyword evidence="2" id="KW-1185">Reference proteome</keyword>
<accession>A0A0C2H9X7</accession>
<dbReference type="EMBL" id="KN726377">
    <property type="protein sequence ID" value="KIH68434.1"/>
    <property type="molecule type" value="Genomic_DNA"/>
</dbReference>
<gene>
    <name evidence="1" type="ORF">ANCDUO_01219</name>
</gene>
<evidence type="ECO:0000313" key="1">
    <source>
        <dbReference type="EMBL" id="KIH68434.1"/>
    </source>
</evidence>
<dbReference type="AlphaFoldDB" id="A0A0C2H9X7"/>
<dbReference type="Proteomes" id="UP000054047">
    <property type="component" value="Unassembled WGS sequence"/>
</dbReference>
<dbReference type="PANTHER" id="PTHR21325:SF44">
    <property type="entry name" value="TRIACYLGLYCEROL LIPASE"/>
    <property type="match status" value="1"/>
</dbReference>
<evidence type="ECO:0000313" key="2">
    <source>
        <dbReference type="Proteomes" id="UP000054047"/>
    </source>
</evidence>
<proteinExistence type="predicted"/>
<reference evidence="1 2" key="1">
    <citation type="submission" date="2013-12" db="EMBL/GenBank/DDBJ databases">
        <title>Draft genome of the parsitic nematode Ancylostoma duodenale.</title>
        <authorList>
            <person name="Mitreva M."/>
        </authorList>
    </citation>
    <scope>NUCLEOTIDE SEQUENCE [LARGE SCALE GENOMIC DNA]</scope>
    <source>
        <strain evidence="1 2">Zhejiang</strain>
    </source>
</reference>
<dbReference type="InterPro" id="IPR038885">
    <property type="entry name" value="PLB1"/>
</dbReference>
<organism evidence="1 2">
    <name type="scientific">Ancylostoma duodenale</name>
    <dbReference type="NCBI Taxonomy" id="51022"/>
    <lineage>
        <taxon>Eukaryota</taxon>
        <taxon>Metazoa</taxon>
        <taxon>Ecdysozoa</taxon>
        <taxon>Nematoda</taxon>
        <taxon>Chromadorea</taxon>
        <taxon>Rhabditida</taxon>
        <taxon>Rhabditina</taxon>
        <taxon>Rhabditomorpha</taxon>
        <taxon>Strongyloidea</taxon>
        <taxon>Ancylostomatidae</taxon>
        <taxon>Ancylostomatinae</taxon>
        <taxon>Ancylostoma</taxon>
    </lineage>
</organism>
<dbReference type="GO" id="GO:0004620">
    <property type="term" value="F:phospholipase activity"/>
    <property type="evidence" value="ECO:0007669"/>
    <property type="project" value="InterPro"/>
</dbReference>
<dbReference type="GO" id="GO:0006644">
    <property type="term" value="P:phospholipid metabolic process"/>
    <property type="evidence" value="ECO:0007669"/>
    <property type="project" value="TreeGrafter"/>
</dbReference>
<name>A0A0C2H9X7_9BILA</name>
<dbReference type="OrthoDB" id="10265800at2759"/>
<protein>
    <submittedName>
        <fullName evidence="1">Uncharacterized protein</fullName>
    </submittedName>
</protein>
<dbReference type="PANTHER" id="PTHR21325">
    <property type="entry name" value="PHOSPHOLIPASE B, PLB1"/>
    <property type="match status" value="1"/>
</dbReference>